<evidence type="ECO:0000313" key="3">
    <source>
        <dbReference type="Proteomes" id="UP000662314"/>
    </source>
</evidence>
<dbReference type="Gene3D" id="3.40.50.1010">
    <property type="entry name" value="5'-nuclease"/>
    <property type="match status" value="1"/>
</dbReference>
<dbReference type="Proteomes" id="UP000662314">
    <property type="component" value="Unassembled WGS sequence"/>
</dbReference>
<reference evidence="2 3" key="1">
    <citation type="journal article" date="2021" name="Int. J. Syst. Evol. Microbiol.">
        <title>Amazonocrinis nigriterrae gen. nov., sp. nov., Atlanticothrix silvestris gen. nov., sp. nov. and Dendronalium phyllosphericum gen. nov., sp. nov., nostocacean cyanobacteria from Brazilian environments.</title>
        <authorList>
            <person name="Alvarenga D.O."/>
            <person name="Andreote A.P.D."/>
            <person name="Branco L.H.Z."/>
            <person name="Delbaje E."/>
            <person name="Cruz R.B."/>
            <person name="Varani A.M."/>
            <person name="Fiore M.F."/>
        </authorList>
    </citation>
    <scope>NUCLEOTIDE SEQUENCE [LARGE SCALE GENOMIC DNA]</scope>
    <source>
        <strain evidence="2 3">CENA369</strain>
    </source>
</reference>
<dbReference type="GO" id="GO:0004540">
    <property type="term" value="F:RNA nuclease activity"/>
    <property type="evidence" value="ECO:0007669"/>
    <property type="project" value="InterPro"/>
</dbReference>
<name>A0A8J7LGV9_9NOST</name>
<dbReference type="AlphaFoldDB" id="A0A8J7LGV9"/>
<organism evidence="2 3">
    <name type="scientific">Dendronalium phyllosphericum CENA369</name>
    <dbReference type="NCBI Taxonomy" id="1725256"/>
    <lineage>
        <taxon>Bacteria</taxon>
        <taxon>Bacillati</taxon>
        <taxon>Cyanobacteriota</taxon>
        <taxon>Cyanophyceae</taxon>
        <taxon>Nostocales</taxon>
        <taxon>Nostocaceae</taxon>
        <taxon>Dendronalium</taxon>
        <taxon>Dendronalium phyllosphericum</taxon>
    </lineage>
</organism>
<proteinExistence type="predicted"/>
<dbReference type="InterPro" id="IPR021139">
    <property type="entry name" value="NYN"/>
</dbReference>
<evidence type="ECO:0000259" key="1">
    <source>
        <dbReference type="Pfam" id="PF01936"/>
    </source>
</evidence>
<gene>
    <name evidence="2" type="ORF">I8752_31670</name>
</gene>
<dbReference type="Pfam" id="PF01936">
    <property type="entry name" value="NYN"/>
    <property type="match status" value="1"/>
</dbReference>
<accession>A0A8J7LGV9</accession>
<dbReference type="EMBL" id="JAECZA010000286">
    <property type="protein sequence ID" value="MBH8577447.1"/>
    <property type="molecule type" value="Genomic_DNA"/>
</dbReference>
<comment type="caution">
    <text evidence="2">The sequence shown here is derived from an EMBL/GenBank/DDBJ whole genome shotgun (WGS) entry which is preliminary data.</text>
</comment>
<keyword evidence="3" id="KW-1185">Reference proteome</keyword>
<protein>
    <submittedName>
        <fullName evidence="2">NYN domain-containing protein</fullName>
    </submittedName>
</protein>
<feature type="domain" description="NYN" evidence="1">
    <location>
        <begin position="3"/>
        <end position="65"/>
    </location>
</feature>
<evidence type="ECO:0000313" key="2">
    <source>
        <dbReference type="EMBL" id="MBH8577447.1"/>
    </source>
</evidence>
<sequence>MTAMMRDAYTKMDKGEDVITLVAGDGDFIPAIEALRNDGFTIELFFWNHAAQELKDACNRFVELDPHLDRLAL</sequence>